<evidence type="ECO:0000313" key="3">
    <source>
        <dbReference type="Proteomes" id="UP000265631"/>
    </source>
</evidence>
<feature type="compositionally biased region" description="Basic residues" evidence="1">
    <location>
        <begin position="1"/>
        <end position="11"/>
    </location>
</feature>
<feature type="region of interest" description="Disordered" evidence="1">
    <location>
        <begin position="1"/>
        <end position="47"/>
    </location>
</feature>
<feature type="region of interest" description="Disordered" evidence="1">
    <location>
        <begin position="1512"/>
        <end position="1533"/>
    </location>
</feature>
<gene>
    <name evidence="2" type="ORF">FIE12Z_1169</name>
</gene>
<evidence type="ECO:0000313" key="2">
    <source>
        <dbReference type="EMBL" id="RFN54576.1"/>
    </source>
</evidence>
<keyword evidence="3" id="KW-1185">Reference proteome</keyword>
<dbReference type="EMBL" id="PXXK01000025">
    <property type="protein sequence ID" value="RFN54576.1"/>
    <property type="molecule type" value="Genomic_DNA"/>
</dbReference>
<sequence>MPLGKRRKRSVKQSIRSSTGLSPDRKRTKQSAQNTSPEPPVSGPSRLEQRQLQLGHNQPIENLPRPLLDQEYLENLSAFNELQRLIEVIGDDLTQGKYKTEPDLEVFVKRTINALSFLVKDIEAEVAEILEEDEKACFNAITGLSDLKTGQTYNGLLAGRIQAWLDTWNRAFTLGASPWDIELARVDKEELLNLIRQHYEKCHRHPKMFLDQVWMDNTFGERLFRPPYDKARKSPLITLEDVSHWLPDECHHRFEGAFAHFVSELPARTVETVPSVLHIRASLKLHAGCSDLVKAVGCLLGDAMSILPDDNLQWSALQGLKVPLVEWRNIRPVVDNNHRPRRETRYALTYLDNTDFQLADDYDKESRERKSTRGAFWASSNIHGPRGSLPSSTRAELGKKSIDKLLSQPELKRYQDVLEEMKKGGDSQTKLAKFLLPAVADCFRAGLFSRFNDAKLSPAFFIRDILQLYRRDRISPALFDRIIHAFATNIDGSNIVYLPGELADALDNPEEITEAAWNSLTQYFAPPGDSSKPKCVVIRNASPRASCIAICEVSGPNEGGLKIALFQAIRTSAHFALQRKEDFRRFKSTLMPLIERVLSPLNQEASTTLQQLAESTIVKEVTVDSLSTTFQCELQLIDLCLSLFTSSRFGFIDTLMGSRSFSTVNNLMREDGTPDVWRRPINEDRVLITVARIVSLDTKRRLTHPIYSDREKVGFIYGQQYQTQEQNVPDDDELPSDVPKLLPREDAEVLEEATQEANDEVDLPELLLTPEDMKDSNKVLARMEQLLDQELLHGYRYLSEIDQSIEAASPALMKQPEMSAEYEARWDRFLLANARLVLSMTLSLANKYGINRSWYFFSVANARQEDRLRLRRRFCNPKNQPLDVQVLMAENKWSRQIVKLLRPVDTNDPDYDGSRYNTAYMVAVFLSDQKEMLFSYFGSATGSRGEEGRLEHHEEMLQQDHEDIISLRRNKKKKALFFYEIGTLPNASHAFYPLQRFPAVQDETVSGFSRFLAYVCEQANMIFTGTLCPTDAGSNLFSRTSATLLRYFKEEAQLVPCPQTNFMVLNKAYPMVQASNVFLNQSVVTGNYNNFIRIQDLVYEKLNQFYLDTRKRRLLYEDMRRIEIEHNLDLSLSSHERGSHIRIRTIYKNILKAHGEVYQEPFDELTLPTMAAVIRHASADGIIEAPDTPQSLYHIKTSLIDWQKVVIEAQKLLPAGLTRYCTPTEMQKIWTNGLKHDYGISLISLIPRNLHFLRDSFSGQQDEITIDFKPISGAMGEFILQLSRSELVQYLSNRKYGTPQIQVLEGRLSFTSPLSQPARHKTILILLQQTVAKFVKYIQHHHDVNFSSETLTNSADFMIWLRRSTGFSLDDVKSGLITSKIWESWSTPPVWPTLDNKGTATSKTPGSDCVWLQDFMSPGPSQPDQQVQTDLASLSSVVEQLQEYRPQPLQRIELLPVEMDKESSRKKEKGKSLEKSESFVFGRNVGEGNDLEFLYEFDKYCRALKEAPPTTLPGRLVKPRTQRPARPIPDDDTPLTCDEYIAQVYHRYDDNRNRDTDWSRKALSFPTSDIELSVLLKVAKARRAHAPGAGPVNINAITIQVLSEHGRPAPEGNAKQRVRSVHTMTQRVFKDEPQIQLLMSGASPSIGLKDNVQMYKIFRDYVCSQTDQNPDEEVDVTGWLWLQAQEKNALWNETAAGLTAKFREASGLRDSEYTVKPLSFKEMMRDDFSAIEQKYRSEWATRDDPGVDTLFECPKCKDLFLTEDGAKTCAKWKCLGQCRRCEEQGLSCDSQRLAGDKCSNCTASGADCELSVSPTFTCPGCKIIKAVPFQVVHRTICKSQCERCEQMGLRCRATGQTKKCLYCRDAGEVCIGGNAMGTNESGYL</sequence>
<dbReference type="Proteomes" id="UP000265631">
    <property type="component" value="Unassembled WGS sequence"/>
</dbReference>
<feature type="compositionally biased region" description="Polar residues" evidence="1">
    <location>
        <begin position="12"/>
        <end position="21"/>
    </location>
</feature>
<comment type="caution">
    <text evidence="2">The sequence shown here is derived from an EMBL/GenBank/DDBJ whole genome shotgun (WGS) entry which is preliminary data.</text>
</comment>
<reference evidence="2 3" key="1">
    <citation type="journal article" date="2018" name="PLoS Pathog.">
        <title>Evolution of structural diversity of trichothecenes, a family of toxins produced by plant pathogenic and entomopathogenic fungi.</title>
        <authorList>
            <person name="Proctor R.H."/>
            <person name="McCormick S.P."/>
            <person name="Kim H.S."/>
            <person name="Cardoza R.E."/>
            <person name="Stanley A.M."/>
            <person name="Lindo L."/>
            <person name="Kelly A."/>
            <person name="Brown D.W."/>
            <person name="Lee T."/>
            <person name="Vaughan M.M."/>
            <person name="Alexander N.J."/>
            <person name="Busman M."/>
            <person name="Gutierrez S."/>
        </authorList>
    </citation>
    <scope>NUCLEOTIDE SEQUENCE [LARGE SCALE GENOMIC DNA]</scope>
    <source>
        <strain evidence="2 3">NRRL 13405</strain>
    </source>
</reference>
<protein>
    <submittedName>
        <fullName evidence="2">Uncharacterized protein</fullName>
    </submittedName>
</protein>
<evidence type="ECO:0000256" key="1">
    <source>
        <dbReference type="SAM" id="MobiDB-lite"/>
    </source>
</evidence>
<organism evidence="2 3">
    <name type="scientific">Fusarium flagelliforme</name>
    <dbReference type="NCBI Taxonomy" id="2675880"/>
    <lineage>
        <taxon>Eukaryota</taxon>
        <taxon>Fungi</taxon>
        <taxon>Dikarya</taxon>
        <taxon>Ascomycota</taxon>
        <taxon>Pezizomycotina</taxon>
        <taxon>Sordariomycetes</taxon>
        <taxon>Hypocreomycetidae</taxon>
        <taxon>Hypocreales</taxon>
        <taxon>Nectriaceae</taxon>
        <taxon>Fusarium</taxon>
        <taxon>Fusarium incarnatum-equiseti species complex</taxon>
    </lineage>
</organism>
<name>A0A395N365_9HYPO</name>
<accession>A0A395N365</accession>
<proteinExistence type="predicted"/>